<evidence type="ECO:0000313" key="3">
    <source>
        <dbReference type="EMBL" id="KAA8493597.1"/>
    </source>
</evidence>
<organism evidence="3 4">
    <name type="scientific">Porphyridium purpureum</name>
    <name type="common">Red alga</name>
    <name type="synonym">Porphyridium cruentum</name>
    <dbReference type="NCBI Taxonomy" id="35688"/>
    <lineage>
        <taxon>Eukaryota</taxon>
        <taxon>Rhodophyta</taxon>
        <taxon>Bangiophyceae</taxon>
        <taxon>Porphyridiales</taxon>
        <taxon>Porphyridiaceae</taxon>
        <taxon>Porphyridium</taxon>
    </lineage>
</organism>
<protein>
    <submittedName>
        <fullName evidence="3">Enoyl-CoA delta isomerase 1, mitochondrial</fullName>
    </submittedName>
</protein>
<proteinExistence type="inferred from homology"/>
<dbReference type="GO" id="GO:0005739">
    <property type="term" value="C:mitochondrion"/>
    <property type="evidence" value="ECO:0007669"/>
    <property type="project" value="TreeGrafter"/>
</dbReference>
<evidence type="ECO:0000256" key="1">
    <source>
        <dbReference type="ARBA" id="ARBA00005254"/>
    </source>
</evidence>
<dbReference type="InterPro" id="IPR001753">
    <property type="entry name" value="Enoyl-CoA_hydra/iso"/>
</dbReference>
<dbReference type="SUPFAM" id="SSF52096">
    <property type="entry name" value="ClpP/crotonase"/>
    <property type="match status" value="1"/>
</dbReference>
<keyword evidence="3" id="KW-0413">Isomerase</keyword>
<sequence length="296" mass="32220">MVEEDGAGARDERDVYEGRYVRARLRGAAGVAVLSVRREPANAMNLHVWTELGDALHAVESCDRARALVITSGLAKEAVFSAGNDITELHAKSTSRDRFDAFWTTLTRFLARLYVSPLVTVACISGFCPAGGCVMALCCDLRVANRTAVIGLNESNLGIIPPQFWAELMIKTVGPPAEQLLVQGELVDAQRALQLGLVHRVVDSAGSRAELLEHCCEAAEQYLKATRSDAGRALTKAHLRKPFSDAWAANAQREAEQSWELLNRPVVMEQLTAVLEQLSGKRDGAKKSKQAQVAKL</sequence>
<dbReference type="Gene3D" id="3.90.226.10">
    <property type="entry name" value="2-enoyl-CoA Hydratase, Chain A, domain 1"/>
    <property type="match status" value="1"/>
</dbReference>
<dbReference type="InterPro" id="IPR018376">
    <property type="entry name" value="Enoyl-CoA_hyd/isom_CS"/>
</dbReference>
<dbReference type="EMBL" id="VRMN01000006">
    <property type="protein sequence ID" value="KAA8493597.1"/>
    <property type="molecule type" value="Genomic_DNA"/>
</dbReference>
<dbReference type="PROSITE" id="PS00166">
    <property type="entry name" value="ENOYL_COA_HYDRATASE"/>
    <property type="match status" value="1"/>
</dbReference>
<evidence type="ECO:0000313" key="4">
    <source>
        <dbReference type="Proteomes" id="UP000324585"/>
    </source>
</evidence>
<comment type="caution">
    <text evidence="3">The sequence shown here is derived from an EMBL/GenBank/DDBJ whole genome shotgun (WGS) entry which is preliminary data.</text>
</comment>
<dbReference type="OMA" id="NCIIGLN"/>
<comment type="similarity">
    <text evidence="1 2">Belongs to the enoyl-CoA hydratase/isomerase family.</text>
</comment>
<dbReference type="CDD" id="cd06558">
    <property type="entry name" value="crotonase-like"/>
    <property type="match status" value="1"/>
</dbReference>
<dbReference type="AlphaFoldDB" id="A0A5J4YT30"/>
<dbReference type="PANTHER" id="PTHR11941:SF45">
    <property type="entry name" value="ENOYL-COA DELTA ISOMERASE 1, MITOCHONDRIAL"/>
    <property type="match status" value="1"/>
</dbReference>
<reference evidence="4" key="1">
    <citation type="journal article" date="2019" name="Nat. Commun.">
        <title>Expansion of phycobilisome linker gene families in mesophilic red algae.</title>
        <authorList>
            <person name="Lee J."/>
            <person name="Kim D."/>
            <person name="Bhattacharya D."/>
            <person name="Yoon H.S."/>
        </authorList>
    </citation>
    <scope>NUCLEOTIDE SEQUENCE [LARGE SCALE GENOMIC DNA]</scope>
    <source>
        <strain evidence="4">CCMP 1328</strain>
    </source>
</reference>
<gene>
    <name evidence="3" type="ORF">FVE85_4734</name>
</gene>
<dbReference type="OrthoDB" id="410701at2759"/>
<evidence type="ECO:0000256" key="2">
    <source>
        <dbReference type="RuleBase" id="RU003707"/>
    </source>
</evidence>
<dbReference type="Proteomes" id="UP000324585">
    <property type="component" value="Unassembled WGS sequence"/>
</dbReference>
<keyword evidence="4" id="KW-1185">Reference proteome</keyword>
<dbReference type="PANTHER" id="PTHR11941">
    <property type="entry name" value="ENOYL-COA HYDRATASE-RELATED"/>
    <property type="match status" value="1"/>
</dbReference>
<dbReference type="Pfam" id="PF00378">
    <property type="entry name" value="ECH_1"/>
    <property type="match status" value="1"/>
</dbReference>
<dbReference type="GO" id="GO:0016853">
    <property type="term" value="F:isomerase activity"/>
    <property type="evidence" value="ECO:0007669"/>
    <property type="project" value="UniProtKB-KW"/>
</dbReference>
<dbReference type="InterPro" id="IPR029045">
    <property type="entry name" value="ClpP/crotonase-like_dom_sf"/>
</dbReference>
<name>A0A5J4YT30_PORPP</name>
<dbReference type="GO" id="GO:0006635">
    <property type="term" value="P:fatty acid beta-oxidation"/>
    <property type="evidence" value="ECO:0007669"/>
    <property type="project" value="TreeGrafter"/>
</dbReference>
<accession>A0A5J4YT30</accession>